<evidence type="ECO:0000256" key="1">
    <source>
        <dbReference type="SAM" id="MobiDB-lite"/>
    </source>
</evidence>
<dbReference type="EMBL" id="GL996510">
    <property type="protein sequence ID" value="EGV66681.1"/>
    <property type="molecule type" value="Genomic_DNA"/>
</dbReference>
<name>G3AX38_CANTC</name>
<dbReference type="RefSeq" id="XP_006683939.1">
    <property type="nucleotide sequence ID" value="XM_006683876.1"/>
</dbReference>
<feature type="compositionally biased region" description="Polar residues" evidence="1">
    <location>
        <begin position="23"/>
        <end position="34"/>
    </location>
</feature>
<gene>
    <name evidence="2" type="ORF">CANTEDRAFT_91852</name>
</gene>
<evidence type="ECO:0000313" key="2">
    <source>
        <dbReference type="EMBL" id="EGV66681.1"/>
    </source>
</evidence>
<dbReference type="OrthoDB" id="4021454at2759"/>
<feature type="region of interest" description="Disordered" evidence="1">
    <location>
        <begin position="79"/>
        <end position="116"/>
    </location>
</feature>
<accession>G3AX38</accession>
<dbReference type="Proteomes" id="UP000000707">
    <property type="component" value="Unassembled WGS sequence"/>
</dbReference>
<keyword evidence="3" id="KW-1185">Reference proteome</keyword>
<protein>
    <submittedName>
        <fullName evidence="2">Uncharacterized protein</fullName>
    </submittedName>
</protein>
<evidence type="ECO:0000313" key="3">
    <source>
        <dbReference type="Proteomes" id="UP000000707"/>
    </source>
</evidence>
<dbReference type="eggNOG" id="ENOG502RPPX">
    <property type="taxonomic scope" value="Eukaryota"/>
</dbReference>
<dbReference type="KEGG" id="cten:18250117"/>
<feature type="region of interest" description="Disordered" evidence="1">
    <location>
        <begin position="1"/>
        <end position="52"/>
    </location>
</feature>
<proteinExistence type="predicted"/>
<reference evidence="2 3" key="1">
    <citation type="journal article" date="2011" name="Proc. Natl. Acad. Sci. U.S.A.">
        <title>Comparative genomics of xylose-fermenting fungi for enhanced biofuel production.</title>
        <authorList>
            <person name="Wohlbach D.J."/>
            <person name="Kuo A."/>
            <person name="Sato T.K."/>
            <person name="Potts K.M."/>
            <person name="Salamov A.A."/>
            <person name="LaButti K.M."/>
            <person name="Sun H."/>
            <person name="Clum A."/>
            <person name="Pangilinan J.L."/>
            <person name="Lindquist E.A."/>
            <person name="Lucas S."/>
            <person name="Lapidus A."/>
            <person name="Jin M."/>
            <person name="Gunawan C."/>
            <person name="Balan V."/>
            <person name="Dale B.E."/>
            <person name="Jeffries T.W."/>
            <person name="Zinkel R."/>
            <person name="Barry K.W."/>
            <person name="Grigoriev I.V."/>
            <person name="Gasch A.P."/>
        </authorList>
    </citation>
    <scope>NUCLEOTIDE SEQUENCE [LARGE SCALE GENOMIC DNA]</scope>
    <source>
        <strain evidence="3">ATCC 10573 / BCRC 21748 / CBS 615 / JCM 9827 / NBRC 10315 / NRRL Y-1498 / VKM Y-70</strain>
    </source>
</reference>
<dbReference type="GeneID" id="18250117"/>
<dbReference type="HOGENOM" id="CLU_611108_0_0_1"/>
<feature type="region of interest" description="Disordered" evidence="1">
    <location>
        <begin position="166"/>
        <end position="204"/>
    </location>
</feature>
<organism evidence="3">
    <name type="scientific">Candida tenuis (strain ATCC 10573 / BCRC 21748 / CBS 615 / JCM 9827 / NBRC 10315 / NRRL Y-1498 / VKM Y-70)</name>
    <name type="common">Yeast</name>
    <name type="synonym">Yamadazyma tenuis</name>
    <dbReference type="NCBI Taxonomy" id="590646"/>
    <lineage>
        <taxon>Eukaryota</taxon>
        <taxon>Fungi</taxon>
        <taxon>Dikarya</taxon>
        <taxon>Ascomycota</taxon>
        <taxon>Saccharomycotina</taxon>
        <taxon>Pichiomycetes</taxon>
        <taxon>Debaryomycetaceae</taxon>
        <taxon>Yamadazyma</taxon>
    </lineage>
</organism>
<sequence>MRSAIFDTDSRPRSPSGFKGPSRSRQPSPTVSTKSHLKHKPDPAKARPKSSLAVSKSITVNWNLDEMISAYHEYKALPPKLSPSLPTFNDDKDEINDRIPSRSLSQPSPARLEAVPSPTKTKIKWVNKLDESKPKFLLRFHYNSDKYKHKANPSSAVGLGISLEKKKSTPVPTTPRANTPMVAVSRPSTPVSKPVFSRANTPRAPAADRRLAQEADVDYIKMKTYWIKLAKETKFISNNTEGILSLIIELDSLILYAISYYFDDKSKEKMNIAPSDRYWKVLMESIDSTINKLRSSYLNKKDYEDINIYLKCLVGILHKLSTIILKRINSIYETLVADEADAAKKLTLQANIITNYKQADDLVKRSESVCPNIEFFIKVNFQEIWNRRCKSFGEISSTMLPMSHNYYLPLNTYTQLGEFMRFFYHLLNAFINIYNKIYNEDLIYSLKSGMPGP</sequence>
<dbReference type="AlphaFoldDB" id="G3AX38"/>